<keyword evidence="4" id="KW-0238">DNA-binding</keyword>
<evidence type="ECO:0000313" key="9">
    <source>
        <dbReference type="EMBL" id="AXM05051.1"/>
    </source>
</evidence>
<evidence type="ECO:0000256" key="2">
    <source>
        <dbReference type="ARBA" id="ARBA00022473"/>
    </source>
</evidence>
<dbReference type="InterPro" id="IPR017888">
    <property type="entry name" value="CYC/TB1_R_domain"/>
</dbReference>
<dbReference type="PANTHER" id="PTHR31072:SF224">
    <property type="entry name" value="TRANSCRIPTION FACTOR TCP1"/>
    <property type="match status" value="1"/>
</dbReference>
<dbReference type="PROSITE" id="PS51369">
    <property type="entry name" value="TCP"/>
    <property type="match status" value="1"/>
</dbReference>
<proteinExistence type="predicted"/>
<keyword evidence="3" id="KW-0805">Transcription regulation</keyword>
<dbReference type="GO" id="GO:0043565">
    <property type="term" value="F:sequence-specific DNA binding"/>
    <property type="evidence" value="ECO:0007669"/>
    <property type="project" value="TreeGrafter"/>
</dbReference>
<dbReference type="EMBL" id="MG593466">
    <property type="protein sequence ID" value="AXM05051.1"/>
    <property type="molecule type" value="Genomic_DNA"/>
</dbReference>
<dbReference type="PROSITE" id="PS51370">
    <property type="entry name" value="R"/>
    <property type="match status" value="1"/>
</dbReference>
<evidence type="ECO:0000256" key="6">
    <source>
        <dbReference type="ARBA" id="ARBA00023242"/>
    </source>
</evidence>
<evidence type="ECO:0000256" key="4">
    <source>
        <dbReference type="ARBA" id="ARBA00023125"/>
    </source>
</evidence>
<evidence type="ECO:0000256" key="3">
    <source>
        <dbReference type="ARBA" id="ARBA00023015"/>
    </source>
</evidence>
<evidence type="ECO:0000259" key="8">
    <source>
        <dbReference type="PROSITE" id="PS51370"/>
    </source>
</evidence>
<accession>A0A346D3N3</accession>
<evidence type="ECO:0000256" key="1">
    <source>
        <dbReference type="ARBA" id="ARBA00004123"/>
    </source>
</evidence>
<organism evidence="9">
    <name type="scientific">Aster indicus</name>
    <dbReference type="NCBI Taxonomy" id="415155"/>
    <lineage>
        <taxon>Eukaryota</taxon>
        <taxon>Viridiplantae</taxon>
        <taxon>Streptophyta</taxon>
        <taxon>Embryophyta</taxon>
        <taxon>Tracheophyta</taxon>
        <taxon>Spermatophyta</taxon>
        <taxon>Magnoliopsida</taxon>
        <taxon>eudicotyledons</taxon>
        <taxon>Gunneridae</taxon>
        <taxon>Pentapetalae</taxon>
        <taxon>asterids</taxon>
        <taxon>campanulids</taxon>
        <taxon>Asterales</taxon>
        <taxon>Asteraceae</taxon>
        <taxon>Asteroideae</taxon>
        <taxon>Astereae</taxon>
        <taxon>Australasian lineages</taxon>
        <taxon>Asterinae</taxon>
        <taxon>Aster</taxon>
    </lineage>
</organism>
<dbReference type="Pfam" id="PF03634">
    <property type="entry name" value="TCP"/>
    <property type="match status" value="1"/>
</dbReference>
<reference evidence="9" key="1">
    <citation type="journal article" date="2018" name="Front. Plant Sci.">
        <title>Patterning the Asteraceae Capitulum: Duplications and Differential Expression of the Flower Symmetry CYC2-Like Genes.</title>
        <authorList>
            <person name="Chen J."/>
            <person name="Shen C.Z."/>
            <person name="Guo Y.P."/>
            <person name="Rao G.Y."/>
        </authorList>
    </citation>
    <scope>NUCLEOTIDE SEQUENCE</scope>
</reference>
<dbReference type="AlphaFoldDB" id="A0A346D3N3"/>
<dbReference type="InterPro" id="IPR005333">
    <property type="entry name" value="Transcription_factor_TCP"/>
</dbReference>
<evidence type="ECO:0000256" key="5">
    <source>
        <dbReference type="ARBA" id="ARBA00023163"/>
    </source>
</evidence>
<protein>
    <submittedName>
        <fullName evidence="9">Cycloidea-like protein</fullName>
    </submittedName>
</protein>
<keyword evidence="2" id="KW-0217">Developmental protein</keyword>
<keyword evidence="5" id="KW-0804">Transcription</keyword>
<dbReference type="GO" id="GO:2000032">
    <property type="term" value="P:regulation of secondary shoot formation"/>
    <property type="evidence" value="ECO:0007669"/>
    <property type="project" value="TreeGrafter"/>
</dbReference>
<comment type="subcellular location">
    <subcellularLocation>
        <location evidence="1">Nucleus</location>
    </subcellularLocation>
</comment>
<dbReference type="GO" id="GO:0005634">
    <property type="term" value="C:nucleus"/>
    <property type="evidence" value="ECO:0007669"/>
    <property type="project" value="UniProtKB-SubCell"/>
</dbReference>
<feature type="domain" description="R" evidence="8">
    <location>
        <begin position="201"/>
        <end position="218"/>
    </location>
</feature>
<feature type="domain" description="TCP" evidence="7">
    <location>
        <begin position="84"/>
        <end position="142"/>
    </location>
</feature>
<keyword evidence="6" id="KW-0539">Nucleus</keyword>
<sequence>MFSSSPFPDFPLSPSFSFDYEKYYHCLNNDPFHSGDCFFQDFVSQPQRSSEEPVIQSFEDHDDLLESVISSCSKLKKKPEPSAKKDGHSKIYTAQGPRDRRVRLSIEISRKFFCLQDLLGFDKASKTLDWLFNKSKNAIKELVEETNHCSSSSSVGDQLKVNFLEAIKGGMNEENKLGQKNKSVMKCFNGKKRKKESVSRDQSRAMARARARERTREKMQIKKLDNQLNTLAPYDFDYQHLERNAAEDHRAILSTNSLFISDGEQLRVDLE</sequence>
<evidence type="ECO:0000259" key="7">
    <source>
        <dbReference type="PROSITE" id="PS51369"/>
    </source>
</evidence>
<dbReference type="PANTHER" id="PTHR31072">
    <property type="entry name" value="TRANSCRIPTION FACTOR TCP4-RELATED"/>
    <property type="match status" value="1"/>
</dbReference>
<dbReference type="GO" id="GO:0003700">
    <property type="term" value="F:DNA-binding transcription factor activity"/>
    <property type="evidence" value="ECO:0007669"/>
    <property type="project" value="InterPro"/>
</dbReference>
<dbReference type="InterPro" id="IPR017887">
    <property type="entry name" value="TF_TCP_subgr"/>
</dbReference>
<name>A0A346D3N3_9ASTR</name>